<dbReference type="Pfam" id="PF08021">
    <property type="entry name" value="FAD_binding_9"/>
    <property type="match status" value="1"/>
</dbReference>
<dbReference type="CDD" id="cd06193">
    <property type="entry name" value="siderophore_interacting"/>
    <property type="match status" value="1"/>
</dbReference>
<dbReference type="Pfam" id="PF04954">
    <property type="entry name" value="SIP"/>
    <property type="match status" value="1"/>
</dbReference>
<dbReference type="EMBL" id="JALXSQ010000014">
    <property type="protein sequence ID" value="MCT2042691.1"/>
    <property type="molecule type" value="Genomic_DNA"/>
</dbReference>
<evidence type="ECO:0000259" key="1">
    <source>
        <dbReference type="Pfam" id="PF04954"/>
    </source>
</evidence>
<accession>A0ABT2HX28</accession>
<dbReference type="PANTHER" id="PTHR30157">
    <property type="entry name" value="FERRIC REDUCTASE, NADPH-DEPENDENT"/>
    <property type="match status" value="1"/>
</dbReference>
<dbReference type="PANTHER" id="PTHR30157:SF0">
    <property type="entry name" value="NADPH-DEPENDENT FERRIC-CHELATE REDUCTASE"/>
    <property type="match status" value="1"/>
</dbReference>
<dbReference type="InterPro" id="IPR039261">
    <property type="entry name" value="FNR_nucleotide-bd"/>
</dbReference>
<comment type="caution">
    <text evidence="3">The sequence shown here is derived from an EMBL/GenBank/DDBJ whole genome shotgun (WGS) entry which is preliminary data.</text>
</comment>
<gene>
    <name evidence="3" type="ORF">M3D15_05005</name>
</gene>
<dbReference type="Proteomes" id="UP001525379">
    <property type="component" value="Unassembled WGS sequence"/>
</dbReference>
<reference evidence="3 4" key="1">
    <citation type="submission" date="2022-04" db="EMBL/GenBank/DDBJ databases">
        <title>Human microbiome associated bacterial genomes.</title>
        <authorList>
            <person name="Sandstrom S."/>
            <person name="Salamzade R."/>
            <person name="Kalan L.R."/>
        </authorList>
    </citation>
    <scope>NUCLEOTIDE SEQUENCE [LARGE SCALE GENOMIC DNA]</scope>
    <source>
        <strain evidence="4">p3-SID1799</strain>
    </source>
</reference>
<dbReference type="InterPro" id="IPR013113">
    <property type="entry name" value="SIP_FAD-bd"/>
</dbReference>
<evidence type="ECO:0000313" key="4">
    <source>
        <dbReference type="Proteomes" id="UP001525379"/>
    </source>
</evidence>
<dbReference type="InterPro" id="IPR007037">
    <property type="entry name" value="SIP_rossman_dom"/>
</dbReference>
<proteinExistence type="predicted"/>
<evidence type="ECO:0000313" key="3">
    <source>
        <dbReference type="EMBL" id="MCT2042691.1"/>
    </source>
</evidence>
<evidence type="ECO:0000259" key="2">
    <source>
        <dbReference type="Pfam" id="PF08021"/>
    </source>
</evidence>
<dbReference type="InterPro" id="IPR039374">
    <property type="entry name" value="SIP_fam"/>
</dbReference>
<sequence length="280" mass="31110">MTSYSLFLAEFTERRILSPSFVRLTFRAPGLEHIGRTMLDQRMKLVLGSEEHLEHLKRADDRWYAAWSDLGDDRPIVRTYTFSALAEDERGPFACIDVAIHADVSGPGSDFARYGTPGTKVGLLAADARREGHETLGVAWTPGTADDFLIIADETALPAVANIVPTLPATACGRLVIEVAEAGDVRLLDIPQRMTVEWRVRADGHSALDDLPRTTLLPCRAEETADDCTAKLWDEGLGRERYAWVAGECGWVRSIRRALRASYSREETSVMGYWRRGGCL</sequence>
<name>A0ABT2HX28_9MICO</name>
<keyword evidence="4" id="KW-1185">Reference proteome</keyword>
<feature type="domain" description="SIP-like Rossmann fold" evidence="1">
    <location>
        <begin position="145"/>
        <end position="277"/>
    </location>
</feature>
<protein>
    <submittedName>
        <fullName evidence="3">Siderophore-interacting protein</fullName>
    </submittedName>
</protein>
<organism evidence="3 4">
    <name type="scientific">Pseudoclavibacter albus</name>
    <dbReference type="NCBI Taxonomy" id="272241"/>
    <lineage>
        <taxon>Bacteria</taxon>
        <taxon>Bacillati</taxon>
        <taxon>Actinomycetota</taxon>
        <taxon>Actinomycetes</taxon>
        <taxon>Micrococcales</taxon>
        <taxon>Microbacteriaceae</taxon>
        <taxon>Pseudoclavibacter</taxon>
    </lineage>
</organism>
<dbReference type="Gene3D" id="2.40.30.10">
    <property type="entry name" value="Translation factors"/>
    <property type="match status" value="1"/>
</dbReference>
<feature type="domain" description="Siderophore-interacting FAD-binding" evidence="2">
    <location>
        <begin position="12"/>
        <end position="125"/>
    </location>
</feature>
<dbReference type="RefSeq" id="WP_066082124.1">
    <property type="nucleotide sequence ID" value="NZ_JALXSQ010000014.1"/>
</dbReference>
<dbReference type="Gene3D" id="3.40.50.80">
    <property type="entry name" value="Nucleotide-binding domain of ferredoxin-NADP reductase (FNR) module"/>
    <property type="match status" value="1"/>
</dbReference>